<gene>
    <name evidence="3" type="ORF">BKP37_12775</name>
</gene>
<dbReference type="Pfam" id="PF10668">
    <property type="entry name" value="Phage_terminase"/>
    <property type="match status" value="1"/>
</dbReference>
<dbReference type="Proteomes" id="UP000179524">
    <property type="component" value="Unassembled WGS sequence"/>
</dbReference>
<evidence type="ECO:0000256" key="1">
    <source>
        <dbReference type="SAM" id="MobiDB-lite"/>
    </source>
</evidence>
<dbReference type="InterPro" id="IPR018925">
    <property type="entry name" value="XtmA-like_N"/>
</dbReference>
<protein>
    <recommendedName>
        <fullName evidence="2">PBSX phage terminase small subunit-like N-terminal domain-containing protein</fullName>
    </recommendedName>
</protein>
<proteinExistence type="predicted"/>
<evidence type="ECO:0000259" key="2">
    <source>
        <dbReference type="Pfam" id="PF10668"/>
    </source>
</evidence>
<evidence type="ECO:0000313" key="3">
    <source>
        <dbReference type="EMBL" id="OIJ12670.1"/>
    </source>
</evidence>
<dbReference type="EMBL" id="MLQR01000030">
    <property type="protein sequence ID" value="OIJ12670.1"/>
    <property type="molecule type" value="Genomic_DNA"/>
</dbReference>
<accession>A0A1S2LKE8</accession>
<comment type="caution">
    <text evidence="3">The sequence shown here is derived from an EMBL/GenBank/DDBJ whole genome shotgun (WGS) entry which is preliminary data.</text>
</comment>
<keyword evidence="4" id="KW-1185">Reference proteome</keyword>
<feature type="domain" description="PBSX phage terminase small subunit-like N-terminal" evidence="2">
    <location>
        <begin position="1"/>
        <end position="53"/>
    </location>
</feature>
<dbReference type="AlphaFoldDB" id="A0A1S2LKE8"/>
<dbReference type="RefSeq" id="WP_071309990.1">
    <property type="nucleotide sequence ID" value="NZ_MLQR01000030.1"/>
</dbReference>
<sequence>MSREPSPKRFEALKIWLKSGREKKLKEIAEELGISASQVRKWKCVDRWDEIPDTPSKRGAPYRNKNAVGNKGGGAPEGNQNAYKHGMFAKWLPNDQETKEIYAAVREGMSTLDILYEEILISFTNFIRAQKIMFVKDINDETKVLKKQKKQLENQRVDTDEGSKIEQYEVFVEEEWEYQHAWDKQAKLLTSQAAAMRALTSKIKQYEEMIRSMPPEMVSEEHRLRMDKMKADIKAAEAKAW</sequence>
<feature type="region of interest" description="Disordered" evidence="1">
    <location>
        <begin position="54"/>
        <end position="77"/>
    </location>
</feature>
<organism evidence="3 4">
    <name type="scientific">Anaerobacillus alkalilacustris</name>
    <dbReference type="NCBI Taxonomy" id="393763"/>
    <lineage>
        <taxon>Bacteria</taxon>
        <taxon>Bacillati</taxon>
        <taxon>Bacillota</taxon>
        <taxon>Bacilli</taxon>
        <taxon>Bacillales</taxon>
        <taxon>Bacillaceae</taxon>
        <taxon>Anaerobacillus</taxon>
    </lineage>
</organism>
<evidence type="ECO:0000313" key="4">
    <source>
        <dbReference type="Proteomes" id="UP000179524"/>
    </source>
</evidence>
<dbReference type="NCBIfam" id="NF040601">
    <property type="entry name" value="TerS_not_xtmA"/>
    <property type="match status" value="1"/>
</dbReference>
<name>A0A1S2LKE8_9BACI</name>
<reference evidence="3 4" key="1">
    <citation type="submission" date="2016-10" db="EMBL/GenBank/DDBJ databases">
        <title>Draft genome sequences of four alkaliphilic bacteria belonging to the Anaerobacillus genus.</title>
        <authorList>
            <person name="Bassil N.M."/>
            <person name="Lloyd J.R."/>
        </authorList>
    </citation>
    <scope>NUCLEOTIDE SEQUENCE [LARGE SCALE GENOMIC DNA]</scope>
    <source>
        <strain evidence="3 4">DSM 18345</strain>
    </source>
</reference>